<evidence type="ECO:0000256" key="1">
    <source>
        <dbReference type="SAM" id="MobiDB-lite"/>
    </source>
</evidence>
<dbReference type="SUPFAM" id="SSF50729">
    <property type="entry name" value="PH domain-like"/>
    <property type="match status" value="1"/>
</dbReference>
<evidence type="ECO:0000259" key="2">
    <source>
        <dbReference type="PROSITE" id="PS51263"/>
    </source>
</evidence>
<dbReference type="Proteomes" id="UP000799118">
    <property type="component" value="Unassembled WGS sequence"/>
</dbReference>
<feature type="compositionally biased region" description="Basic and acidic residues" evidence="1">
    <location>
        <begin position="369"/>
        <end position="382"/>
    </location>
</feature>
<evidence type="ECO:0000313" key="3">
    <source>
        <dbReference type="EMBL" id="KAE9400366.1"/>
    </source>
</evidence>
<dbReference type="OrthoDB" id="2123378at2759"/>
<feature type="domain" description="ADF-H" evidence="2">
    <location>
        <begin position="4"/>
        <end position="133"/>
    </location>
</feature>
<dbReference type="AlphaFoldDB" id="A0A6A4HQK4"/>
<dbReference type="SUPFAM" id="SSF55753">
    <property type="entry name" value="Actin depolymerizing proteins"/>
    <property type="match status" value="1"/>
</dbReference>
<dbReference type="InterPro" id="IPR002108">
    <property type="entry name" value="ADF-H"/>
</dbReference>
<protein>
    <recommendedName>
        <fullName evidence="2">ADF-H domain-containing protein</fullName>
    </recommendedName>
</protein>
<feature type="compositionally biased region" description="Low complexity" evidence="1">
    <location>
        <begin position="313"/>
        <end position="326"/>
    </location>
</feature>
<proteinExistence type="predicted"/>
<dbReference type="Gene3D" id="3.40.20.10">
    <property type="entry name" value="Severin"/>
    <property type="match status" value="1"/>
</dbReference>
<accession>A0A6A4HQK4</accession>
<dbReference type="PROSITE" id="PS51263">
    <property type="entry name" value="ADF_H"/>
    <property type="match status" value="1"/>
</dbReference>
<dbReference type="Pfam" id="PF00241">
    <property type="entry name" value="Cofilin_ADF"/>
    <property type="match status" value="1"/>
</dbReference>
<dbReference type="GO" id="GO:0003779">
    <property type="term" value="F:actin binding"/>
    <property type="evidence" value="ECO:0007669"/>
    <property type="project" value="InterPro"/>
</dbReference>
<sequence length="556" mass="64194">MAGAANITDIDAVLAAYDSIVELQSNWLLLKHAENSDDLYLYASGSKLSELKQAVESEVVHIAFYHEEESQVRSKPGFALINYIPSSITSVRRARALVQSRRVGALFLKTEHSTLTLDSLSNLTPSAIHTAVLNPDGVHNIRIENTESSPESPEMLLRRSFTDTYNPSVVPHSHSSTPSKSQSLFSSLLRRNRGPKNTDTPWESDESEDVPPPTPPKVPPKDKGTPIPSTYTRKIAGLPAVEHRDSFSEFAFISHPVPSDDEVIVEHPNPPVKQPTEPPNGALFSIPIVDRKWIQETVYIPDPEERARRRQVAQEQRALEEQQAVQEEAERQARIKQEKDMQRRMEEEEEAWRKAALEQELQEITAQRRAREQREKEEDERMRQEIEMRKEMDRKRRMQEHEKLERWRQQLAWEAEEEKRKEEEENRRADKERKVKVQDMIKEVKRDIKSAGSVTAWATVQSSESLVWRRRYIKLIGSKIFLYRSPKDMHQVLEEVELRGEVAGLREPNEGFEELKAIRHSFAIEFKDGRDAWAMYGDTEEEKIKMLGMLHYAAGL</sequence>
<feature type="compositionally biased region" description="Basic and acidic residues" evidence="1">
    <location>
        <begin position="328"/>
        <end position="350"/>
    </location>
</feature>
<feature type="region of interest" description="Disordered" evidence="1">
    <location>
        <begin position="310"/>
        <end position="350"/>
    </location>
</feature>
<feature type="region of interest" description="Disordered" evidence="1">
    <location>
        <begin position="363"/>
        <end position="382"/>
    </location>
</feature>
<dbReference type="CDD" id="cd00821">
    <property type="entry name" value="PH"/>
    <property type="match status" value="1"/>
</dbReference>
<evidence type="ECO:0000313" key="4">
    <source>
        <dbReference type="Proteomes" id="UP000799118"/>
    </source>
</evidence>
<dbReference type="InterPro" id="IPR029006">
    <property type="entry name" value="ADF-H/Gelsolin-like_dom_sf"/>
</dbReference>
<feature type="region of interest" description="Disordered" evidence="1">
    <location>
        <begin position="191"/>
        <end position="228"/>
    </location>
</feature>
<dbReference type="EMBL" id="ML769457">
    <property type="protein sequence ID" value="KAE9400366.1"/>
    <property type="molecule type" value="Genomic_DNA"/>
</dbReference>
<keyword evidence="4" id="KW-1185">Reference proteome</keyword>
<gene>
    <name evidence="3" type="ORF">BT96DRAFT_919531</name>
</gene>
<organism evidence="3 4">
    <name type="scientific">Gymnopus androsaceus JB14</name>
    <dbReference type="NCBI Taxonomy" id="1447944"/>
    <lineage>
        <taxon>Eukaryota</taxon>
        <taxon>Fungi</taxon>
        <taxon>Dikarya</taxon>
        <taxon>Basidiomycota</taxon>
        <taxon>Agaricomycotina</taxon>
        <taxon>Agaricomycetes</taxon>
        <taxon>Agaricomycetidae</taxon>
        <taxon>Agaricales</taxon>
        <taxon>Marasmiineae</taxon>
        <taxon>Omphalotaceae</taxon>
        <taxon>Gymnopus</taxon>
    </lineage>
</organism>
<name>A0A6A4HQK4_9AGAR</name>
<reference evidence="3" key="1">
    <citation type="journal article" date="2019" name="Environ. Microbiol.">
        <title>Fungal ecological strategies reflected in gene transcription - a case study of two litter decomposers.</title>
        <authorList>
            <person name="Barbi F."/>
            <person name="Kohler A."/>
            <person name="Barry K."/>
            <person name="Baskaran P."/>
            <person name="Daum C."/>
            <person name="Fauchery L."/>
            <person name="Ihrmark K."/>
            <person name="Kuo A."/>
            <person name="LaButti K."/>
            <person name="Lipzen A."/>
            <person name="Morin E."/>
            <person name="Grigoriev I.V."/>
            <person name="Henrissat B."/>
            <person name="Lindahl B."/>
            <person name="Martin F."/>
        </authorList>
    </citation>
    <scope>NUCLEOTIDE SEQUENCE</scope>
    <source>
        <strain evidence="3">JB14</strain>
    </source>
</reference>